<evidence type="ECO:0000313" key="1">
    <source>
        <dbReference type="EMBL" id="MBW0527017.1"/>
    </source>
</evidence>
<dbReference type="Proteomes" id="UP000765509">
    <property type="component" value="Unassembled WGS sequence"/>
</dbReference>
<reference evidence="1" key="1">
    <citation type="submission" date="2021-03" db="EMBL/GenBank/DDBJ databases">
        <title>Draft genome sequence of rust myrtle Austropuccinia psidii MF-1, a brazilian biotype.</title>
        <authorList>
            <person name="Quecine M.C."/>
            <person name="Pachon D.M.R."/>
            <person name="Bonatelli M.L."/>
            <person name="Correr F.H."/>
            <person name="Franceschini L.M."/>
            <person name="Leite T.F."/>
            <person name="Margarido G.R.A."/>
            <person name="Almeida C.A."/>
            <person name="Ferrarezi J.A."/>
            <person name="Labate C.A."/>
        </authorList>
    </citation>
    <scope>NUCLEOTIDE SEQUENCE</scope>
    <source>
        <strain evidence="1">MF-1</strain>
    </source>
</reference>
<accession>A0A9Q3EW00</accession>
<name>A0A9Q3EW00_9BASI</name>
<organism evidence="1 2">
    <name type="scientific">Austropuccinia psidii MF-1</name>
    <dbReference type="NCBI Taxonomy" id="1389203"/>
    <lineage>
        <taxon>Eukaryota</taxon>
        <taxon>Fungi</taxon>
        <taxon>Dikarya</taxon>
        <taxon>Basidiomycota</taxon>
        <taxon>Pucciniomycotina</taxon>
        <taxon>Pucciniomycetes</taxon>
        <taxon>Pucciniales</taxon>
        <taxon>Sphaerophragmiaceae</taxon>
        <taxon>Austropuccinia</taxon>
    </lineage>
</organism>
<dbReference type="EMBL" id="AVOT02033162">
    <property type="protein sequence ID" value="MBW0527017.1"/>
    <property type="molecule type" value="Genomic_DNA"/>
</dbReference>
<comment type="caution">
    <text evidence="1">The sequence shown here is derived from an EMBL/GenBank/DDBJ whole genome shotgun (WGS) entry which is preliminary data.</text>
</comment>
<dbReference type="AlphaFoldDB" id="A0A9Q3EW00"/>
<keyword evidence="2" id="KW-1185">Reference proteome</keyword>
<proteinExistence type="predicted"/>
<sequence>MSQDEFEGHEGCGWCLPTHLAAPFAPIQPRMPFSIPVAMGQITLGQGTRESRRLWLQGGCQLPQVHFRNSAPLAPDPASPH</sequence>
<gene>
    <name evidence="1" type="ORF">O181_066732</name>
</gene>
<protein>
    <submittedName>
        <fullName evidence="1">Uncharacterized protein</fullName>
    </submittedName>
</protein>
<evidence type="ECO:0000313" key="2">
    <source>
        <dbReference type="Proteomes" id="UP000765509"/>
    </source>
</evidence>